<evidence type="ECO:0000256" key="3">
    <source>
        <dbReference type="ARBA" id="ARBA00022723"/>
    </source>
</evidence>
<dbReference type="GO" id="GO:0046872">
    <property type="term" value="F:metal ion binding"/>
    <property type="evidence" value="ECO:0007669"/>
    <property type="project" value="UniProtKB-KW"/>
</dbReference>
<dbReference type="InterPro" id="IPR036291">
    <property type="entry name" value="NAD(P)-bd_dom_sf"/>
</dbReference>
<evidence type="ECO:0000256" key="1">
    <source>
        <dbReference type="ARBA" id="ARBA00001947"/>
    </source>
</evidence>
<keyword evidence="8" id="KW-1185">Reference proteome</keyword>
<gene>
    <name evidence="7" type="ORF">SAMN04488561_1153</name>
</gene>
<feature type="domain" description="Enoyl reductase (ER)" evidence="6">
    <location>
        <begin position="8"/>
        <end position="323"/>
    </location>
</feature>
<dbReference type="STRING" id="561176.SAMN04488561_1153"/>
<dbReference type="CDD" id="cd08255">
    <property type="entry name" value="2-desacetyl-2-hydroxyethyl_bacteriochlorophyllide_like"/>
    <property type="match status" value="1"/>
</dbReference>
<evidence type="ECO:0000256" key="5">
    <source>
        <dbReference type="ARBA" id="ARBA00023002"/>
    </source>
</evidence>
<dbReference type="EMBL" id="FNUC01000003">
    <property type="protein sequence ID" value="SEE38103.1"/>
    <property type="molecule type" value="Genomic_DNA"/>
</dbReference>
<organism evidence="7 8">
    <name type="scientific">Jiangella alba</name>
    <dbReference type="NCBI Taxonomy" id="561176"/>
    <lineage>
        <taxon>Bacteria</taxon>
        <taxon>Bacillati</taxon>
        <taxon>Actinomycetota</taxon>
        <taxon>Actinomycetes</taxon>
        <taxon>Jiangellales</taxon>
        <taxon>Jiangellaceae</taxon>
        <taxon>Jiangella</taxon>
    </lineage>
</organism>
<comment type="similarity">
    <text evidence="2">Belongs to the zinc-containing alcohol dehydrogenase family.</text>
</comment>
<comment type="cofactor">
    <cofactor evidence="1">
        <name>Zn(2+)</name>
        <dbReference type="ChEBI" id="CHEBI:29105"/>
    </cofactor>
</comment>
<dbReference type="GO" id="GO:0016491">
    <property type="term" value="F:oxidoreductase activity"/>
    <property type="evidence" value="ECO:0007669"/>
    <property type="project" value="UniProtKB-KW"/>
</dbReference>
<evidence type="ECO:0000313" key="7">
    <source>
        <dbReference type="EMBL" id="SEE38103.1"/>
    </source>
</evidence>
<name>A0A1H5ID12_9ACTN</name>
<reference evidence="8" key="1">
    <citation type="submission" date="2016-10" db="EMBL/GenBank/DDBJ databases">
        <authorList>
            <person name="Varghese N."/>
            <person name="Submissions S."/>
        </authorList>
    </citation>
    <scope>NUCLEOTIDE SEQUENCE [LARGE SCALE GENOMIC DNA]</scope>
    <source>
        <strain evidence="8">DSM 45237</strain>
    </source>
</reference>
<accession>A0A1H5ID12</accession>
<keyword evidence="3" id="KW-0479">Metal-binding</keyword>
<dbReference type="InterPro" id="IPR013149">
    <property type="entry name" value="ADH-like_C"/>
</dbReference>
<dbReference type="PANTHER" id="PTHR43350:SF19">
    <property type="entry name" value="D-GULOSIDE 3-DEHYDROGENASE"/>
    <property type="match status" value="1"/>
</dbReference>
<dbReference type="InterPro" id="IPR011032">
    <property type="entry name" value="GroES-like_sf"/>
</dbReference>
<evidence type="ECO:0000256" key="4">
    <source>
        <dbReference type="ARBA" id="ARBA00022833"/>
    </source>
</evidence>
<dbReference type="Gene3D" id="3.40.50.720">
    <property type="entry name" value="NAD(P)-binding Rossmann-like Domain"/>
    <property type="match status" value="1"/>
</dbReference>
<dbReference type="SUPFAM" id="SSF50129">
    <property type="entry name" value="GroES-like"/>
    <property type="match status" value="1"/>
</dbReference>
<dbReference type="Gene3D" id="3.90.180.10">
    <property type="entry name" value="Medium-chain alcohol dehydrogenases, catalytic domain"/>
    <property type="match status" value="2"/>
</dbReference>
<dbReference type="PANTHER" id="PTHR43350">
    <property type="entry name" value="NAD-DEPENDENT ALCOHOL DEHYDROGENASE"/>
    <property type="match status" value="1"/>
</dbReference>
<dbReference type="InterPro" id="IPR020843">
    <property type="entry name" value="ER"/>
</dbReference>
<proteinExistence type="inferred from homology"/>
<dbReference type="SUPFAM" id="SSF51735">
    <property type="entry name" value="NAD(P)-binding Rossmann-fold domains"/>
    <property type="match status" value="1"/>
</dbReference>
<sequence>MRRWTITGERRLELRETATPRPGAGEVLVGIELTAVSAGSELHAYRSGPSGFMDDPGYLAAGRVLETGAGVTAVRPGERVFAAAPHGDAAIVPAHRVVPVPDEVPFDDAVLCYLASLGLYCLHAGEYAAGENVAVVGLGVVGLCAALVATACGARVHAVDADDHRLRFAAGLGLRTWDGRDPGLADDVLRDSPEGIDLVVETSGAWRGLDTAARVCRRGSRISVLGVYRDLPDEQTGAALHRQLLSFPARFHYDGIRIVGCANHPWRDGDDVGGWSVQRSLRYLLECVARGRLSLAPVITDRIAPGDLPALYDRLDDGDRSVVGAVVDWTAG</sequence>
<dbReference type="SMART" id="SM00829">
    <property type="entry name" value="PKS_ER"/>
    <property type="match status" value="1"/>
</dbReference>
<protein>
    <submittedName>
        <fullName evidence="7">Threonine dehydrogenase</fullName>
    </submittedName>
</protein>
<dbReference type="RefSeq" id="WP_069113168.1">
    <property type="nucleotide sequence ID" value="NZ_FNUC01000003.1"/>
</dbReference>
<evidence type="ECO:0000256" key="2">
    <source>
        <dbReference type="ARBA" id="ARBA00008072"/>
    </source>
</evidence>
<keyword evidence="5" id="KW-0560">Oxidoreductase</keyword>
<evidence type="ECO:0000313" key="8">
    <source>
        <dbReference type="Proteomes" id="UP000181980"/>
    </source>
</evidence>
<dbReference type="AlphaFoldDB" id="A0A1H5ID12"/>
<dbReference type="Proteomes" id="UP000181980">
    <property type="component" value="Unassembled WGS sequence"/>
</dbReference>
<dbReference type="Pfam" id="PF00107">
    <property type="entry name" value="ADH_zinc_N"/>
    <property type="match status" value="1"/>
</dbReference>
<keyword evidence="4" id="KW-0862">Zinc</keyword>
<evidence type="ECO:0000259" key="6">
    <source>
        <dbReference type="SMART" id="SM00829"/>
    </source>
</evidence>